<keyword evidence="3" id="KW-1185">Reference proteome</keyword>
<evidence type="ECO:0000256" key="1">
    <source>
        <dbReference type="SAM" id="MobiDB-lite"/>
    </source>
</evidence>
<dbReference type="Proteomes" id="UP001362999">
    <property type="component" value="Unassembled WGS sequence"/>
</dbReference>
<proteinExistence type="predicted"/>
<sequence>MVMLLMYQSSNKKSQVFSPLELLIFGRGNCSDSLNFWGAEELKNTVSGRRPTRISLAGLINFRKHQPTLGGLTRPNQPTFLSTTTFPPIYHSKTPFDLAAGRPTPPSTRQAADVVLLPGPPRRVAALLRRHDISTSRELESLKALAAGRQKLAPDAYSSGFSTHPTSPMLLPLSPPRRAAARIALTRRIDVPRAGLQLRGFGCRQADTRPRSIKQRVLQLFSKTFVVVAAAAPRSGAIALTRRIAVRRASILLGESFPIVTSDLRVSRTSMTIRIDVPRAGCFMNKIQNFPAARPFSTTQAQNQNSISELPPTNARAPYQNFSFRWAAPIITVSPNLTASNLQVLEVAENFLRCAAKLVHFCFRCAAPSTSQYSFHKYFSGENSRTLTRPRHRELSGDFKITRGSRRSSVRTRTLETSRETGFSRV</sequence>
<gene>
    <name evidence="2" type="ORF">R3P38DRAFT_3424157</name>
</gene>
<evidence type="ECO:0000313" key="2">
    <source>
        <dbReference type="EMBL" id="KAK6995950.1"/>
    </source>
</evidence>
<reference evidence="2 3" key="1">
    <citation type="journal article" date="2024" name="J Genomics">
        <title>Draft genome sequencing and assembly of Favolaschia claudopus CIRM-BRFM 2984 isolated from oak limbs.</title>
        <authorList>
            <person name="Navarro D."/>
            <person name="Drula E."/>
            <person name="Chaduli D."/>
            <person name="Cazenave R."/>
            <person name="Ahrendt S."/>
            <person name="Wang J."/>
            <person name="Lipzen A."/>
            <person name="Daum C."/>
            <person name="Barry K."/>
            <person name="Grigoriev I.V."/>
            <person name="Favel A."/>
            <person name="Rosso M.N."/>
            <person name="Martin F."/>
        </authorList>
    </citation>
    <scope>NUCLEOTIDE SEQUENCE [LARGE SCALE GENOMIC DNA]</scope>
    <source>
        <strain evidence="2 3">CIRM-BRFM 2984</strain>
    </source>
</reference>
<feature type="region of interest" description="Disordered" evidence="1">
    <location>
        <begin position="406"/>
        <end position="426"/>
    </location>
</feature>
<protein>
    <submittedName>
        <fullName evidence="2">Uncharacterized protein</fullName>
    </submittedName>
</protein>
<organism evidence="2 3">
    <name type="scientific">Favolaschia claudopus</name>
    <dbReference type="NCBI Taxonomy" id="2862362"/>
    <lineage>
        <taxon>Eukaryota</taxon>
        <taxon>Fungi</taxon>
        <taxon>Dikarya</taxon>
        <taxon>Basidiomycota</taxon>
        <taxon>Agaricomycotina</taxon>
        <taxon>Agaricomycetes</taxon>
        <taxon>Agaricomycetidae</taxon>
        <taxon>Agaricales</taxon>
        <taxon>Marasmiineae</taxon>
        <taxon>Mycenaceae</taxon>
        <taxon>Favolaschia</taxon>
    </lineage>
</organism>
<dbReference type="AlphaFoldDB" id="A0AAV9ZXG2"/>
<comment type="caution">
    <text evidence="2">The sequence shown here is derived from an EMBL/GenBank/DDBJ whole genome shotgun (WGS) entry which is preliminary data.</text>
</comment>
<name>A0AAV9ZXG2_9AGAR</name>
<evidence type="ECO:0000313" key="3">
    <source>
        <dbReference type="Proteomes" id="UP001362999"/>
    </source>
</evidence>
<accession>A0AAV9ZXG2</accession>
<dbReference type="EMBL" id="JAWWNJ010000100">
    <property type="protein sequence ID" value="KAK6995950.1"/>
    <property type="molecule type" value="Genomic_DNA"/>
</dbReference>